<keyword evidence="2" id="KW-1185">Reference proteome</keyword>
<dbReference type="AlphaFoldDB" id="A0A653TWQ7"/>
<evidence type="ECO:0008006" key="3">
    <source>
        <dbReference type="Google" id="ProtNLM"/>
    </source>
</evidence>
<sequence length="300" mass="35080">MKRLFLYIFFATSICNAQQTKMRENNKTDLEKLNLTGKVKSVKEFTQISTNKDSLILDTEKEFNVNGFLIKETVYSYGNIHSVTEYNYINDKLNTETEKIIGPNGYTTFTNYFYKENEIESKSFEDDELVESSIVKIDKNNNVVYSKNNNNLFGTFCEKNFVYNQNNQLTTMTESCYNEDGKNYGNTITYTYVDGLLQKMKHSNTITNDEVGFEERYAYDSSNNCIEIKVYIKNVLESRQSMTYKNALLEEHHFSEKGKEIKSIIYKYNSKKNVNMKTINEVGSVATITTVYIYEMEYYK</sequence>
<dbReference type="Gene3D" id="2.180.10.10">
    <property type="entry name" value="RHS repeat-associated core"/>
    <property type="match status" value="1"/>
</dbReference>
<evidence type="ECO:0000313" key="1">
    <source>
        <dbReference type="EMBL" id="VXB85181.1"/>
    </source>
</evidence>
<evidence type="ECO:0000313" key="2">
    <source>
        <dbReference type="Proteomes" id="UP000430202"/>
    </source>
</evidence>
<dbReference type="RefSeq" id="WP_159303241.1">
    <property type="nucleotide sequence ID" value="NZ_LR733271.1"/>
</dbReference>
<organism evidence="1 2">
    <name type="scientific">Maribacter litoralis</name>
    <dbReference type="NCBI Taxonomy" id="2059726"/>
    <lineage>
        <taxon>Bacteria</taxon>
        <taxon>Pseudomonadati</taxon>
        <taxon>Bacteroidota</taxon>
        <taxon>Flavobacteriia</taxon>
        <taxon>Flavobacteriales</taxon>
        <taxon>Flavobacteriaceae</taxon>
        <taxon>Maribacter</taxon>
    </lineage>
</organism>
<dbReference type="EMBL" id="CABWLR010000004">
    <property type="protein sequence ID" value="VXB85181.1"/>
    <property type="molecule type" value="Genomic_DNA"/>
</dbReference>
<gene>
    <name evidence="1" type="ORF">MARI151_40068</name>
</gene>
<accession>A0A653TWQ7</accession>
<name>A0A653TWQ7_9FLAO</name>
<reference evidence="1 2" key="1">
    <citation type="submission" date="2019-10" db="EMBL/GenBank/DDBJ databases">
        <authorList>
            <person name="Karimi E."/>
        </authorList>
    </citation>
    <scope>NUCLEOTIDE SEQUENCE [LARGE SCALE GENOMIC DNA]</scope>
    <source>
        <strain evidence="1">Maribacter sp. 151</strain>
    </source>
</reference>
<protein>
    <recommendedName>
        <fullName evidence="3">YD repeat-containing protein</fullName>
    </recommendedName>
</protein>
<dbReference type="Proteomes" id="UP000430202">
    <property type="component" value="Unassembled WGS sequence"/>
</dbReference>
<proteinExistence type="predicted"/>